<dbReference type="InterPro" id="IPR015422">
    <property type="entry name" value="PyrdxlP-dep_Trfase_small"/>
</dbReference>
<accession>A0A328VL33</accession>
<dbReference type="OrthoDB" id="9801272at2"/>
<evidence type="ECO:0000259" key="7">
    <source>
        <dbReference type="Pfam" id="PF02347"/>
    </source>
</evidence>
<comment type="function">
    <text evidence="2 6">The glycine cleavage system catalyzes the degradation of glycine. The P protein binds the alpha-amino group of glycine through its pyridoxal phosphate cofactor; CO(2) is released and the remaining methylamine moiety is then transferred to the lipoamide cofactor of the H protein.</text>
</comment>
<sequence>MSVEPLIFEKGAPGRRAATLPALDVPAEPLESLVPPHLLRQEPAPLPEVSEIEIVRHYTHLSQRNFGVDTGFYPLGSCTMKYNPKLNEDMAALPGFALLHPLQPESTVQGAIQLQYELEQYLAEIAGMARVTLQPSAGAHGELTGLMLIKAYHEHRGEGHRNLVLIPDNAHGTNPASATLAGYRAVEIKTDPATGGLDMERLRSLLDSQGRQVAAIMLTNPNTLGIFDRNAVEIARLVHEAGGQLYYDGANANAVLGITRPGDMGFDVVHFNLHKTCSTPHGGGGPGAGPIGVKEHLVPFLPGPLPARDEQGNYYWADPGPLSIGKVRANTGNFGVLVRAYAYIRTYGPDGLLRVAQSAILNANYLRHELASDYEIAFPQVRLCQHEFVATAQRQKQESGVTANDIAKRLLDFGMYAPTVYFPLIVHEAMMIEPTETETRETLDYFIKVMRQIAHEARADPEVVKTAPHTTPVGRLDQALAARRPNLRWKPGQEATHGLGQP</sequence>
<keyword evidence="4 6" id="KW-0560">Oxidoreductase</keyword>
<evidence type="ECO:0000313" key="9">
    <source>
        <dbReference type="EMBL" id="RAQ96520.1"/>
    </source>
</evidence>
<evidence type="ECO:0000256" key="3">
    <source>
        <dbReference type="ARBA" id="ARBA00022898"/>
    </source>
</evidence>
<dbReference type="Pfam" id="PF21478">
    <property type="entry name" value="GcvP2_C"/>
    <property type="match status" value="1"/>
</dbReference>
<evidence type="ECO:0000256" key="4">
    <source>
        <dbReference type="ARBA" id="ARBA00023002"/>
    </source>
</evidence>
<dbReference type="Gene3D" id="3.40.640.10">
    <property type="entry name" value="Type I PLP-dependent aspartate aminotransferase-like (Major domain)"/>
    <property type="match status" value="1"/>
</dbReference>
<dbReference type="FunFam" id="3.90.1150.10:FF:000014">
    <property type="entry name" value="Probable glycine dehydrogenase (decarboxylating) subunit 2"/>
    <property type="match status" value="1"/>
</dbReference>
<dbReference type="EMBL" id="MCIF01000002">
    <property type="protein sequence ID" value="RAQ96520.1"/>
    <property type="molecule type" value="Genomic_DNA"/>
</dbReference>
<dbReference type="Proteomes" id="UP000248706">
    <property type="component" value="Unassembled WGS sequence"/>
</dbReference>
<gene>
    <name evidence="6" type="primary">gcvPB</name>
    <name evidence="9" type="ORF">A4R35_13320</name>
</gene>
<name>A0A328VL33_9CHLR</name>
<dbReference type="Gene3D" id="3.90.1150.10">
    <property type="entry name" value="Aspartate Aminotransferase, domain 1"/>
    <property type="match status" value="1"/>
</dbReference>
<protein>
    <recommendedName>
        <fullName evidence="6">Probable glycine dehydrogenase (decarboxylating) subunit 2</fullName>
        <ecNumber evidence="6">1.4.4.2</ecNumber>
    </recommendedName>
    <alternativeName>
        <fullName evidence="6">Glycine cleavage system P-protein subunit 2</fullName>
    </alternativeName>
    <alternativeName>
        <fullName evidence="6">Glycine decarboxylase subunit 2</fullName>
    </alternativeName>
    <alternativeName>
        <fullName evidence="6">Glycine dehydrogenase (aminomethyl-transferring) subunit 2</fullName>
    </alternativeName>
</protein>
<dbReference type="InterPro" id="IPR020581">
    <property type="entry name" value="GDC_P"/>
</dbReference>
<comment type="similarity">
    <text evidence="6">Belongs to the GcvP family. C-terminal subunit subfamily.</text>
</comment>
<evidence type="ECO:0000256" key="6">
    <source>
        <dbReference type="HAMAP-Rule" id="MF_00713"/>
    </source>
</evidence>
<evidence type="ECO:0000256" key="5">
    <source>
        <dbReference type="ARBA" id="ARBA00049026"/>
    </source>
</evidence>
<dbReference type="GO" id="GO:0019464">
    <property type="term" value="P:glycine decarboxylation via glycine cleavage system"/>
    <property type="evidence" value="ECO:0007669"/>
    <property type="project" value="UniProtKB-UniRule"/>
</dbReference>
<evidence type="ECO:0000256" key="1">
    <source>
        <dbReference type="ARBA" id="ARBA00001933"/>
    </source>
</evidence>
<dbReference type="InterPro" id="IPR023012">
    <property type="entry name" value="GcvPB"/>
</dbReference>
<feature type="domain" description="Glycine dehydrogenase C-terminal" evidence="8">
    <location>
        <begin position="356"/>
        <end position="459"/>
    </location>
</feature>
<dbReference type="PANTHER" id="PTHR11773:SF1">
    <property type="entry name" value="GLYCINE DEHYDROGENASE (DECARBOXYLATING), MITOCHONDRIAL"/>
    <property type="match status" value="1"/>
</dbReference>
<feature type="modified residue" description="N6-(pyridoxal phosphate)lysine" evidence="6">
    <location>
        <position position="275"/>
    </location>
</feature>
<reference evidence="9 10" key="1">
    <citation type="submission" date="2016-08" db="EMBL/GenBank/DDBJ databases">
        <title>Analysis of Carbohydrate Active Enzymes in Thermogemmatispora T81 Reveals Carbohydrate Degradation Ability.</title>
        <authorList>
            <person name="Tomazini A."/>
            <person name="Lal S."/>
            <person name="Stott M."/>
            <person name="Henrissat B."/>
            <person name="Polikarpov I."/>
            <person name="Sparling R."/>
            <person name="Levin D.B."/>
        </authorList>
    </citation>
    <scope>NUCLEOTIDE SEQUENCE [LARGE SCALE GENOMIC DNA]</scope>
    <source>
        <strain evidence="9 10">T81</strain>
    </source>
</reference>
<evidence type="ECO:0000313" key="10">
    <source>
        <dbReference type="Proteomes" id="UP000248706"/>
    </source>
</evidence>
<dbReference type="InterPro" id="IPR049316">
    <property type="entry name" value="GDC-P_C"/>
</dbReference>
<dbReference type="AlphaFoldDB" id="A0A328VL33"/>
<evidence type="ECO:0000259" key="8">
    <source>
        <dbReference type="Pfam" id="PF21478"/>
    </source>
</evidence>
<dbReference type="EC" id="1.4.4.2" evidence="6"/>
<dbReference type="FunFam" id="3.40.640.10:FF:000224">
    <property type="entry name" value="Probable glycine dehydrogenase (decarboxylating) subunit 2"/>
    <property type="match status" value="1"/>
</dbReference>
<dbReference type="NCBIfam" id="NF003346">
    <property type="entry name" value="PRK04366.1"/>
    <property type="match status" value="1"/>
</dbReference>
<dbReference type="Gene3D" id="6.20.440.10">
    <property type="match status" value="1"/>
</dbReference>
<proteinExistence type="inferred from homology"/>
<dbReference type="PANTHER" id="PTHR11773">
    <property type="entry name" value="GLYCINE DEHYDROGENASE, DECARBOXYLATING"/>
    <property type="match status" value="1"/>
</dbReference>
<dbReference type="GO" id="GO:0004375">
    <property type="term" value="F:glycine dehydrogenase (decarboxylating) activity"/>
    <property type="evidence" value="ECO:0007669"/>
    <property type="project" value="UniProtKB-EC"/>
</dbReference>
<keyword evidence="10" id="KW-1185">Reference proteome</keyword>
<comment type="cofactor">
    <cofactor evidence="1 6">
        <name>pyridoxal 5'-phosphate</name>
        <dbReference type="ChEBI" id="CHEBI:597326"/>
    </cofactor>
</comment>
<dbReference type="InterPro" id="IPR049315">
    <property type="entry name" value="GDC-P_N"/>
</dbReference>
<dbReference type="RefSeq" id="WP_112430160.1">
    <property type="nucleotide sequence ID" value="NZ_MCIF01000002.1"/>
</dbReference>
<comment type="catalytic activity">
    <reaction evidence="5 6">
        <text>N(6)-[(R)-lipoyl]-L-lysyl-[glycine-cleavage complex H protein] + glycine + H(+) = N(6)-[(R)-S(8)-aminomethyldihydrolipoyl]-L-lysyl-[glycine-cleavage complex H protein] + CO2</text>
        <dbReference type="Rhea" id="RHEA:24304"/>
        <dbReference type="Rhea" id="RHEA-COMP:10494"/>
        <dbReference type="Rhea" id="RHEA-COMP:10495"/>
        <dbReference type="ChEBI" id="CHEBI:15378"/>
        <dbReference type="ChEBI" id="CHEBI:16526"/>
        <dbReference type="ChEBI" id="CHEBI:57305"/>
        <dbReference type="ChEBI" id="CHEBI:83099"/>
        <dbReference type="ChEBI" id="CHEBI:83143"/>
        <dbReference type="EC" id="1.4.4.2"/>
    </reaction>
</comment>
<evidence type="ECO:0000256" key="2">
    <source>
        <dbReference type="ARBA" id="ARBA00003788"/>
    </source>
</evidence>
<dbReference type="Pfam" id="PF02347">
    <property type="entry name" value="GDC-P"/>
    <property type="match status" value="1"/>
</dbReference>
<dbReference type="HAMAP" id="MF_00713">
    <property type="entry name" value="GcvPB"/>
    <property type="match status" value="1"/>
</dbReference>
<dbReference type="InterPro" id="IPR015421">
    <property type="entry name" value="PyrdxlP-dep_Trfase_major"/>
</dbReference>
<feature type="domain" description="Glycine cleavage system P-protein N-terminal" evidence="7">
    <location>
        <begin position="31"/>
        <end position="305"/>
    </location>
</feature>
<organism evidence="9 10">
    <name type="scientific">Thermogemmatispora tikiterensis</name>
    <dbReference type="NCBI Taxonomy" id="1825093"/>
    <lineage>
        <taxon>Bacteria</taxon>
        <taxon>Bacillati</taxon>
        <taxon>Chloroflexota</taxon>
        <taxon>Ktedonobacteria</taxon>
        <taxon>Thermogemmatisporales</taxon>
        <taxon>Thermogemmatisporaceae</taxon>
        <taxon>Thermogemmatispora</taxon>
    </lineage>
</organism>
<comment type="caution">
    <text evidence="9">The sequence shown here is derived from an EMBL/GenBank/DDBJ whole genome shotgun (WGS) entry which is preliminary data.</text>
</comment>
<keyword evidence="3 6" id="KW-0663">Pyridoxal phosphate</keyword>
<dbReference type="InterPro" id="IPR015424">
    <property type="entry name" value="PyrdxlP-dep_Trfase"/>
</dbReference>
<dbReference type="GO" id="GO:0005829">
    <property type="term" value="C:cytosol"/>
    <property type="evidence" value="ECO:0007669"/>
    <property type="project" value="TreeGrafter"/>
</dbReference>
<dbReference type="GO" id="GO:0030170">
    <property type="term" value="F:pyridoxal phosphate binding"/>
    <property type="evidence" value="ECO:0007669"/>
    <property type="project" value="TreeGrafter"/>
</dbReference>
<dbReference type="GO" id="GO:0005960">
    <property type="term" value="C:glycine cleavage complex"/>
    <property type="evidence" value="ECO:0007669"/>
    <property type="project" value="TreeGrafter"/>
</dbReference>
<dbReference type="GO" id="GO:0016594">
    <property type="term" value="F:glycine binding"/>
    <property type="evidence" value="ECO:0007669"/>
    <property type="project" value="TreeGrafter"/>
</dbReference>
<dbReference type="SUPFAM" id="SSF53383">
    <property type="entry name" value="PLP-dependent transferases"/>
    <property type="match status" value="1"/>
</dbReference>
<comment type="subunit">
    <text evidence="6">The glycine cleavage system is composed of four proteins: P, T, L and H. In this organism, the P 'protein' is a heterodimer of two subunits.</text>
</comment>